<evidence type="ECO:0000313" key="5">
    <source>
        <dbReference type="Proteomes" id="UP001589818"/>
    </source>
</evidence>
<evidence type="ECO:0000256" key="1">
    <source>
        <dbReference type="ARBA" id="ARBA00022679"/>
    </source>
</evidence>
<evidence type="ECO:0000259" key="3">
    <source>
        <dbReference type="PROSITE" id="PS51186"/>
    </source>
</evidence>
<evidence type="ECO:0000256" key="2">
    <source>
        <dbReference type="ARBA" id="ARBA00023315"/>
    </source>
</evidence>
<dbReference type="InterPro" id="IPR000182">
    <property type="entry name" value="GNAT_dom"/>
</dbReference>
<dbReference type="PROSITE" id="PS51186">
    <property type="entry name" value="GNAT"/>
    <property type="match status" value="1"/>
</dbReference>
<dbReference type="PANTHER" id="PTHR43420">
    <property type="entry name" value="ACETYLTRANSFERASE"/>
    <property type="match status" value="1"/>
</dbReference>
<organism evidence="4 5">
    <name type="scientific">Paenibacillus mendelii</name>
    <dbReference type="NCBI Taxonomy" id="206163"/>
    <lineage>
        <taxon>Bacteria</taxon>
        <taxon>Bacillati</taxon>
        <taxon>Bacillota</taxon>
        <taxon>Bacilli</taxon>
        <taxon>Bacillales</taxon>
        <taxon>Paenibacillaceae</taxon>
        <taxon>Paenibacillus</taxon>
    </lineage>
</organism>
<dbReference type="Proteomes" id="UP001589818">
    <property type="component" value="Unassembled WGS sequence"/>
</dbReference>
<dbReference type="RefSeq" id="WP_204817173.1">
    <property type="nucleotide sequence ID" value="NZ_JANHOF010000002.1"/>
</dbReference>
<keyword evidence="5" id="KW-1185">Reference proteome</keyword>
<accession>A0ABV6JMR6</accession>
<dbReference type="InterPro" id="IPR016181">
    <property type="entry name" value="Acyl_CoA_acyltransferase"/>
</dbReference>
<keyword evidence="1" id="KW-0808">Transferase</keyword>
<proteinExistence type="predicted"/>
<dbReference type="Gene3D" id="3.40.630.30">
    <property type="match status" value="1"/>
</dbReference>
<dbReference type="Pfam" id="PF00583">
    <property type="entry name" value="Acetyltransf_1"/>
    <property type="match status" value="1"/>
</dbReference>
<dbReference type="SUPFAM" id="SSF55729">
    <property type="entry name" value="Acyl-CoA N-acyltransferases (Nat)"/>
    <property type="match status" value="1"/>
</dbReference>
<gene>
    <name evidence="4" type="ORF">ACFFJ8_32590</name>
</gene>
<feature type="domain" description="N-acetyltransferase" evidence="3">
    <location>
        <begin position="7"/>
        <end position="153"/>
    </location>
</feature>
<dbReference type="InterPro" id="IPR050680">
    <property type="entry name" value="YpeA/RimI_acetyltransf"/>
</dbReference>
<keyword evidence="2" id="KW-0012">Acyltransferase</keyword>
<reference evidence="4 5" key="1">
    <citation type="submission" date="2024-09" db="EMBL/GenBank/DDBJ databases">
        <authorList>
            <person name="Sun Q."/>
            <person name="Mori K."/>
        </authorList>
    </citation>
    <scope>NUCLEOTIDE SEQUENCE [LARGE SCALE GENOMIC DNA]</scope>
    <source>
        <strain evidence="4 5">CCM 4839</strain>
    </source>
</reference>
<comment type="caution">
    <text evidence="4">The sequence shown here is derived from an EMBL/GenBank/DDBJ whole genome shotgun (WGS) entry which is preliminary data.</text>
</comment>
<sequence length="156" mass="18100">MNAIALIRKRRSRTDDSEIIRLIRTELMPLSYTANPNDTKTIRELPNRLRQGVTFVISRTKTSMPLGFLHLYIIGDVLQYDMLAVHPQHRGKQWGKMLMAHGEAYGRSKSCTLARLFVDDGNDKAKRLYEKLGYQTIRYYPDVRCYEMLKALTAAF</sequence>
<evidence type="ECO:0000313" key="4">
    <source>
        <dbReference type="EMBL" id="MFC0396100.1"/>
    </source>
</evidence>
<name>A0ABV6JMR6_9BACL</name>
<dbReference type="CDD" id="cd04301">
    <property type="entry name" value="NAT_SF"/>
    <property type="match status" value="1"/>
</dbReference>
<dbReference type="EMBL" id="JBHLVF010000047">
    <property type="protein sequence ID" value="MFC0396100.1"/>
    <property type="molecule type" value="Genomic_DNA"/>
</dbReference>
<protein>
    <submittedName>
        <fullName evidence="4">GNAT family N-acetyltransferase</fullName>
    </submittedName>
</protein>